<dbReference type="SUPFAM" id="SSF56487">
    <property type="entry name" value="SRCR-like"/>
    <property type="match status" value="2"/>
</dbReference>
<dbReference type="PROSITE" id="PS50287">
    <property type="entry name" value="SRCR_2"/>
    <property type="match status" value="2"/>
</dbReference>
<organism evidence="3 4">
    <name type="scientific">Edaphochlamys debaryana</name>
    <dbReference type="NCBI Taxonomy" id="47281"/>
    <lineage>
        <taxon>Eukaryota</taxon>
        <taxon>Viridiplantae</taxon>
        <taxon>Chlorophyta</taxon>
        <taxon>core chlorophytes</taxon>
        <taxon>Chlorophyceae</taxon>
        <taxon>CS clade</taxon>
        <taxon>Chlamydomonadales</taxon>
        <taxon>Chlamydomonadales incertae sedis</taxon>
        <taxon>Edaphochlamys</taxon>
    </lineage>
</organism>
<sequence length="274" mass="28562">MMLSPAIAGNREYDSIDNSGLVKISVDGGNQWMYMCGDAWSGWNHKAADTVCRQLGHAGGGDAMLAWRTGWRPSMMLGHLDCKSTDKSLSACSVFPVPGKVDEVKFNVPPLVSLAVCKKIAAVKCRHAPSSLAIRVASTPAGSGVNVTDRDTKSVAFVARLEVRIGNAEYRAVCADDGFDNSSATVACRALGYNFGGSAYYSAPLTSRPGDIKADAAGSYLGSLTSVSCAGTEADFKACAAYRAPDDGNLVPCKAAAWVACNTGKKVAATSASR</sequence>
<keyword evidence="1" id="KW-1015">Disulfide bond</keyword>
<dbReference type="Proteomes" id="UP000612055">
    <property type="component" value="Unassembled WGS sequence"/>
</dbReference>
<dbReference type="SMART" id="SM00202">
    <property type="entry name" value="SR"/>
    <property type="match status" value="2"/>
</dbReference>
<proteinExistence type="predicted"/>
<dbReference type="Gene3D" id="3.10.250.10">
    <property type="entry name" value="SRCR-like domain"/>
    <property type="match status" value="2"/>
</dbReference>
<comment type="caution">
    <text evidence="3">The sequence shown here is derived from an EMBL/GenBank/DDBJ whole genome shotgun (WGS) entry which is preliminary data.</text>
</comment>
<dbReference type="Pfam" id="PF00530">
    <property type="entry name" value="SRCR"/>
    <property type="match status" value="2"/>
</dbReference>
<dbReference type="PANTHER" id="PTHR48071">
    <property type="entry name" value="SRCR DOMAIN-CONTAINING PROTEIN"/>
    <property type="match status" value="1"/>
</dbReference>
<dbReference type="AlphaFoldDB" id="A0A835XIB9"/>
<name>A0A835XIB9_9CHLO</name>
<dbReference type="InterPro" id="IPR001190">
    <property type="entry name" value="SRCR"/>
</dbReference>
<evidence type="ECO:0000256" key="1">
    <source>
        <dbReference type="ARBA" id="ARBA00023157"/>
    </source>
</evidence>
<keyword evidence="4" id="KW-1185">Reference proteome</keyword>
<evidence type="ECO:0000313" key="3">
    <source>
        <dbReference type="EMBL" id="KAG2482841.1"/>
    </source>
</evidence>
<evidence type="ECO:0000259" key="2">
    <source>
        <dbReference type="PROSITE" id="PS50287"/>
    </source>
</evidence>
<gene>
    <name evidence="3" type="ORF">HYH03_018278</name>
</gene>
<accession>A0A835XIB9</accession>
<dbReference type="EMBL" id="JAEHOE010000200">
    <property type="protein sequence ID" value="KAG2482841.1"/>
    <property type="molecule type" value="Genomic_DNA"/>
</dbReference>
<feature type="domain" description="SRCR" evidence="2">
    <location>
        <begin position="145"/>
        <end position="262"/>
    </location>
</feature>
<evidence type="ECO:0000313" key="4">
    <source>
        <dbReference type="Proteomes" id="UP000612055"/>
    </source>
</evidence>
<feature type="domain" description="SRCR" evidence="2">
    <location>
        <begin position="4"/>
        <end position="126"/>
    </location>
</feature>
<dbReference type="InterPro" id="IPR036772">
    <property type="entry name" value="SRCR-like_dom_sf"/>
</dbReference>
<dbReference type="PANTHER" id="PTHR48071:SF18">
    <property type="entry name" value="DELETED IN MALIGNANT BRAIN TUMORS 1 PROTEIN-RELATED"/>
    <property type="match status" value="1"/>
</dbReference>
<reference evidence="3" key="1">
    <citation type="journal article" date="2020" name="bioRxiv">
        <title>Comparative genomics of Chlamydomonas.</title>
        <authorList>
            <person name="Craig R.J."/>
            <person name="Hasan A.R."/>
            <person name="Ness R.W."/>
            <person name="Keightley P.D."/>
        </authorList>
    </citation>
    <scope>NUCLEOTIDE SEQUENCE</scope>
    <source>
        <strain evidence="3">CCAP 11/70</strain>
    </source>
</reference>
<dbReference type="OrthoDB" id="540252at2759"/>
<dbReference type="GO" id="GO:0016020">
    <property type="term" value="C:membrane"/>
    <property type="evidence" value="ECO:0007669"/>
    <property type="project" value="InterPro"/>
</dbReference>
<protein>
    <recommendedName>
        <fullName evidence="2">SRCR domain-containing protein</fullName>
    </recommendedName>
</protein>